<evidence type="ECO:0000256" key="2">
    <source>
        <dbReference type="ARBA" id="ARBA00007379"/>
    </source>
</evidence>
<comment type="subcellular location">
    <subcellularLocation>
        <location evidence="1">Cell membrane</location>
        <topology evidence="1">Multi-pass membrane protein</topology>
    </subcellularLocation>
</comment>
<sequence>MKFSTLKRHFKEGARNTWRNGWMTIASVGAVTTTLILVGVFLVLMLNLNHIASELEEDVQIKALVELTAEQSDLDQIEENINDISGIESINFVTKEEELDNLVDSMGEQGQAWGLYEQENPLNDAFIVKASDPLETERIAAEIEEFDFIYRVNYGQEYVDTLFKFNEYARNIGLVLIGALVFTAIFLISNTIKITILARKKEIGIMKLVGATNNFIRWPFFVEGMLLGVLGSLLPIAVIIVGYYFLTQNVTILQQFDFVKILDFYPFALQISLIIVGIGASIGVWGSLMSVRKFLKV</sequence>
<evidence type="ECO:0000259" key="12">
    <source>
        <dbReference type="Pfam" id="PF02687"/>
    </source>
</evidence>
<dbReference type="GO" id="GO:0005886">
    <property type="term" value="C:plasma membrane"/>
    <property type="evidence" value="ECO:0007669"/>
    <property type="project" value="UniProtKB-SubCell"/>
</dbReference>
<dbReference type="STRING" id="334253.SAMN04487943_11067"/>
<organism evidence="14 15">
    <name type="scientific">Gracilibacillus orientalis</name>
    <dbReference type="NCBI Taxonomy" id="334253"/>
    <lineage>
        <taxon>Bacteria</taxon>
        <taxon>Bacillati</taxon>
        <taxon>Bacillota</taxon>
        <taxon>Bacilli</taxon>
        <taxon>Bacillales</taxon>
        <taxon>Bacillaceae</taxon>
        <taxon>Gracilibacillus</taxon>
    </lineage>
</organism>
<comment type="similarity">
    <text evidence="2 10">Belongs to the ABC-4 integral membrane protein family. FtsX subfamily.</text>
</comment>
<keyword evidence="9 10" id="KW-0131">Cell cycle</keyword>
<evidence type="ECO:0000259" key="13">
    <source>
        <dbReference type="Pfam" id="PF18075"/>
    </source>
</evidence>
<dbReference type="PIRSF" id="PIRSF003097">
    <property type="entry name" value="FtsX"/>
    <property type="match status" value="1"/>
</dbReference>
<dbReference type="PANTHER" id="PTHR47755">
    <property type="entry name" value="CELL DIVISION PROTEIN FTSX"/>
    <property type="match status" value="1"/>
</dbReference>
<evidence type="ECO:0000256" key="9">
    <source>
        <dbReference type="ARBA" id="ARBA00023306"/>
    </source>
</evidence>
<evidence type="ECO:0000256" key="10">
    <source>
        <dbReference type="PIRNR" id="PIRNR003097"/>
    </source>
</evidence>
<dbReference type="InterPro" id="IPR004513">
    <property type="entry name" value="FtsX"/>
</dbReference>
<feature type="domain" description="FtsX extracellular" evidence="13">
    <location>
        <begin position="59"/>
        <end position="152"/>
    </location>
</feature>
<evidence type="ECO:0000313" key="15">
    <source>
        <dbReference type="Proteomes" id="UP000198565"/>
    </source>
</evidence>
<evidence type="ECO:0000256" key="8">
    <source>
        <dbReference type="ARBA" id="ARBA00023136"/>
    </source>
</evidence>
<dbReference type="Gene3D" id="3.30.70.3040">
    <property type="match status" value="1"/>
</dbReference>
<protein>
    <recommendedName>
        <fullName evidence="3 10">Cell division protein FtsX</fullName>
    </recommendedName>
</protein>
<evidence type="ECO:0000256" key="1">
    <source>
        <dbReference type="ARBA" id="ARBA00004651"/>
    </source>
</evidence>
<keyword evidence="15" id="KW-1185">Reference proteome</keyword>
<feature type="transmembrane region" description="Helical" evidence="11">
    <location>
        <begin position="265"/>
        <end position="288"/>
    </location>
</feature>
<gene>
    <name evidence="14" type="ORF">SAMN04487943_11067</name>
</gene>
<dbReference type="AlphaFoldDB" id="A0A1I4P4J6"/>
<evidence type="ECO:0000256" key="5">
    <source>
        <dbReference type="ARBA" id="ARBA00022618"/>
    </source>
</evidence>
<name>A0A1I4P4J6_9BACI</name>
<keyword evidence="4 10" id="KW-1003">Cell membrane</keyword>
<evidence type="ECO:0000256" key="6">
    <source>
        <dbReference type="ARBA" id="ARBA00022692"/>
    </source>
</evidence>
<dbReference type="Pfam" id="PF02687">
    <property type="entry name" value="FtsX"/>
    <property type="match status" value="1"/>
</dbReference>
<evidence type="ECO:0000256" key="11">
    <source>
        <dbReference type="SAM" id="Phobius"/>
    </source>
</evidence>
<keyword evidence="5 10" id="KW-0132">Cell division</keyword>
<dbReference type="GO" id="GO:0051301">
    <property type="term" value="P:cell division"/>
    <property type="evidence" value="ECO:0007669"/>
    <property type="project" value="UniProtKB-KW"/>
</dbReference>
<keyword evidence="6 11" id="KW-0812">Transmembrane</keyword>
<evidence type="ECO:0000256" key="4">
    <source>
        <dbReference type="ARBA" id="ARBA00022475"/>
    </source>
</evidence>
<feature type="domain" description="ABC3 transporter permease C-terminal" evidence="12">
    <location>
        <begin position="175"/>
        <end position="288"/>
    </location>
</feature>
<evidence type="ECO:0000256" key="7">
    <source>
        <dbReference type="ARBA" id="ARBA00022989"/>
    </source>
</evidence>
<keyword evidence="8 10" id="KW-0472">Membrane</keyword>
<dbReference type="Proteomes" id="UP000198565">
    <property type="component" value="Unassembled WGS sequence"/>
</dbReference>
<dbReference type="Pfam" id="PF18075">
    <property type="entry name" value="FtsX_ECD"/>
    <property type="match status" value="1"/>
</dbReference>
<feature type="transmembrane region" description="Helical" evidence="11">
    <location>
        <begin position="21"/>
        <end position="46"/>
    </location>
</feature>
<proteinExistence type="inferred from homology"/>
<evidence type="ECO:0000313" key="14">
    <source>
        <dbReference type="EMBL" id="SFM22536.1"/>
    </source>
</evidence>
<reference evidence="15" key="1">
    <citation type="submission" date="2016-10" db="EMBL/GenBank/DDBJ databases">
        <authorList>
            <person name="Varghese N."/>
            <person name="Submissions S."/>
        </authorList>
    </citation>
    <scope>NUCLEOTIDE SEQUENCE [LARGE SCALE GENOMIC DNA]</scope>
    <source>
        <strain evidence="15">CGMCC 1.4250</strain>
    </source>
</reference>
<accession>A0A1I4P4J6</accession>
<evidence type="ECO:0000256" key="3">
    <source>
        <dbReference type="ARBA" id="ARBA00021907"/>
    </source>
</evidence>
<comment type="function">
    <text evidence="10">Part of the ABC transporter FtsEX involved in asymmetric cellular division facilitating the initiation of sporulation.</text>
</comment>
<dbReference type="NCBIfam" id="NF038347">
    <property type="entry name" value="FtsX_Gpos"/>
    <property type="match status" value="1"/>
</dbReference>
<feature type="transmembrane region" description="Helical" evidence="11">
    <location>
        <begin position="172"/>
        <end position="197"/>
    </location>
</feature>
<dbReference type="RefSeq" id="WP_091484817.1">
    <property type="nucleotide sequence ID" value="NZ_FOTR01000010.1"/>
</dbReference>
<dbReference type="OrthoDB" id="9812531at2"/>
<dbReference type="InterPro" id="IPR040690">
    <property type="entry name" value="FtsX_ECD"/>
</dbReference>
<dbReference type="InterPro" id="IPR058204">
    <property type="entry name" value="FtsX_firmicutes-type"/>
</dbReference>
<dbReference type="InterPro" id="IPR003838">
    <property type="entry name" value="ABC3_permease_C"/>
</dbReference>
<dbReference type="EMBL" id="FOTR01000010">
    <property type="protein sequence ID" value="SFM22536.1"/>
    <property type="molecule type" value="Genomic_DNA"/>
</dbReference>
<feature type="transmembrane region" description="Helical" evidence="11">
    <location>
        <begin position="218"/>
        <end position="245"/>
    </location>
</feature>
<keyword evidence="7 11" id="KW-1133">Transmembrane helix</keyword>
<dbReference type="PANTHER" id="PTHR47755:SF1">
    <property type="entry name" value="CELL DIVISION PROTEIN FTSX"/>
    <property type="match status" value="1"/>
</dbReference>